<reference evidence="1 2" key="1">
    <citation type="submission" date="2018-11" db="EMBL/GenBank/DDBJ databases">
        <authorList>
            <consortium name="Pathogen Informatics"/>
        </authorList>
    </citation>
    <scope>NUCLEOTIDE SEQUENCE [LARGE SCALE GENOMIC DNA]</scope>
    <source>
        <strain evidence="1 2">Zambia</strain>
    </source>
</reference>
<organism evidence="1 2">
    <name type="scientific">Schistosoma margrebowiei</name>
    <dbReference type="NCBI Taxonomy" id="48269"/>
    <lineage>
        <taxon>Eukaryota</taxon>
        <taxon>Metazoa</taxon>
        <taxon>Spiralia</taxon>
        <taxon>Lophotrochozoa</taxon>
        <taxon>Platyhelminthes</taxon>
        <taxon>Trematoda</taxon>
        <taxon>Digenea</taxon>
        <taxon>Strigeidida</taxon>
        <taxon>Schistosomatoidea</taxon>
        <taxon>Schistosomatidae</taxon>
        <taxon>Schistosoma</taxon>
    </lineage>
</organism>
<accession>A0A3P7XXX6</accession>
<dbReference type="EMBL" id="UZAI01003464">
    <property type="protein sequence ID" value="VDO79990.1"/>
    <property type="molecule type" value="Genomic_DNA"/>
</dbReference>
<proteinExistence type="predicted"/>
<keyword evidence="2" id="KW-1185">Reference proteome</keyword>
<evidence type="ECO:0000313" key="1">
    <source>
        <dbReference type="EMBL" id="VDO79990.1"/>
    </source>
</evidence>
<dbReference type="Proteomes" id="UP000277204">
    <property type="component" value="Unassembled WGS sequence"/>
</dbReference>
<sequence>MFGTRQLNVPAAQSWCSLWDSNSVPFASNAIALST</sequence>
<protein>
    <submittedName>
        <fullName evidence="1">Uncharacterized protein</fullName>
    </submittedName>
</protein>
<dbReference type="AlphaFoldDB" id="A0A3P7XXX6"/>
<evidence type="ECO:0000313" key="2">
    <source>
        <dbReference type="Proteomes" id="UP000277204"/>
    </source>
</evidence>
<name>A0A3P7XXX6_9TREM</name>
<gene>
    <name evidence="1" type="ORF">SMRZ_LOCUS8161</name>
</gene>